<keyword evidence="3" id="KW-0520">NAD</keyword>
<dbReference type="AlphaFoldDB" id="A0A7W8YCE0"/>
<dbReference type="Gene3D" id="3.40.605.10">
    <property type="entry name" value="Aldehyde Dehydrogenase, Chain A, domain 1"/>
    <property type="match status" value="1"/>
</dbReference>
<dbReference type="FunFam" id="3.40.605.10:FF:000004">
    <property type="entry name" value="Aldehyde dehydrogenase"/>
    <property type="match status" value="1"/>
</dbReference>
<dbReference type="Pfam" id="PF00171">
    <property type="entry name" value="Aldedh"/>
    <property type="match status" value="1"/>
</dbReference>
<comment type="caution">
    <text evidence="8">The sequence shown here is derived from an EMBL/GenBank/DDBJ whole genome shotgun (WGS) entry which is preliminary data.</text>
</comment>
<evidence type="ECO:0000256" key="2">
    <source>
        <dbReference type="ARBA" id="ARBA00023002"/>
    </source>
</evidence>
<reference evidence="8 9" key="1">
    <citation type="submission" date="2020-08" db="EMBL/GenBank/DDBJ databases">
        <title>Sequencing the genomes of 1000 actinobacteria strains.</title>
        <authorList>
            <person name="Klenk H.-P."/>
        </authorList>
    </citation>
    <scope>NUCLEOTIDE SEQUENCE [LARGE SCALE GENOMIC DNA]</scope>
    <source>
        <strain evidence="8 9">DSM 23694</strain>
    </source>
</reference>
<dbReference type="CDD" id="cd07087">
    <property type="entry name" value="ALDH_F3-13-14_CALDH-like"/>
    <property type="match status" value="1"/>
</dbReference>
<dbReference type="PIRSF" id="PIRSF036492">
    <property type="entry name" value="ALDH"/>
    <property type="match status" value="1"/>
</dbReference>
<feature type="active site" evidence="5">
    <location>
        <position position="263"/>
    </location>
</feature>
<dbReference type="Proteomes" id="UP000523863">
    <property type="component" value="Unassembled WGS sequence"/>
</dbReference>
<organism evidence="8 9">
    <name type="scientific">Neomicrococcus lactis</name>
    <dbReference type="NCBI Taxonomy" id="732241"/>
    <lineage>
        <taxon>Bacteria</taxon>
        <taxon>Bacillati</taxon>
        <taxon>Actinomycetota</taxon>
        <taxon>Actinomycetes</taxon>
        <taxon>Micrococcales</taxon>
        <taxon>Micrococcaceae</taxon>
        <taxon>Neomicrococcus</taxon>
    </lineage>
</organism>
<feature type="region of interest" description="Disordered" evidence="6">
    <location>
        <begin position="1"/>
        <end position="24"/>
    </location>
</feature>
<dbReference type="InterPro" id="IPR016163">
    <property type="entry name" value="Ald_DH_C"/>
</dbReference>
<evidence type="ECO:0000256" key="4">
    <source>
        <dbReference type="PIRNR" id="PIRNR036492"/>
    </source>
</evidence>
<dbReference type="RefSeq" id="WP_183642997.1">
    <property type="nucleotide sequence ID" value="NZ_JACHBL010000001.1"/>
</dbReference>
<gene>
    <name evidence="8" type="ORF">BKA12_001866</name>
</gene>
<sequence length="509" mass="55403">MTYDDATSESTFASGLETPERDGALPTELTPIHEETEAAAEEVRLDVVPEATKHLDVVETVAHLRTGARERVAVPRKFRAAQLKAFERMMSRHEADFLAALAQDLGKSAVEAQLTELAMVRNEIKHAQLYLTEWMAAKHERMPIAFQPAVGKVEPQPLGLVLVMGPWNYPINNLLIPVVSAIAAGNCVVIKPSENAPAVSALIERLVPQFLDHRAVAVVAGGADVAQELLEQKWDHIFFTGSQRIGRLVYKAAAEQMTPVTLELGGKCPAVVVDGNWPAVARRLAFGKFTNAGQTCVAPDYVLAVGKAADELEKHLPKAIAEFYGKNPAASKDYGRIVNDASMDRLAGYLKDGEVVTGGEFDREKRFFAPTVLKNVDPSSPVMQEEIFGPILPIIRVANVDEAIDFIASRPDPLAAYLFSERPRLHTIFEDYVRAGGIGIGVAVLHVGLTNLPFGGVGASGMGNYHGKFGFDTFSQMRPAMAKTTVVDTLRAAYPPYGWAKSNLMHRIL</sequence>
<dbReference type="PANTHER" id="PTHR43570:SF16">
    <property type="entry name" value="ALDEHYDE DEHYDROGENASE TYPE III, ISOFORM Q"/>
    <property type="match status" value="1"/>
</dbReference>
<keyword evidence="2 4" id="KW-0560">Oxidoreductase</keyword>
<evidence type="ECO:0000256" key="1">
    <source>
        <dbReference type="ARBA" id="ARBA00009986"/>
    </source>
</evidence>
<evidence type="ECO:0000256" key="5">
    <source>
        <dbReference type="PIRSR" id="PIRSR036492-1"/>
    </source>
</evidence>
<dbReference type="InterPro" id="IPR016160">
    <property type="entry name" value="Ald_DH_CS_CYS"/>
</dbReference>
<comment type="similarity">
    <text evidence="1 4">Belongs to the aldehyde dehydrogenase family.</text>
</comment>
<dbReference type="PANTHER" id="PTHR43570">
    <property type="entry name" value="ALDEHYDE DEHYDROGENASE"/>
    <property type="match status" value="1"/>
</dbReference>
<dbReference type="SUPFAM" id="SSF53720">
    <property type="entry name" value="ALDH-like"/>
    <property type="match status" value="1"/>
</dbReference>
<dbReference type="GO" id="GO:0006081">
    <property type="term" value="P:aldehyde metabolic process"/>
    <property type="evidence" value="ECO:0007669"/>
    <property type="project" value="InterPro"/>
</dbReference>
<keyword evidence="9" id="KW-1185">Reference proteome</keyword>
<dbReference type="InterPro" id="IPR015590">
    <property type="entry name" value="Aldehyde_DH_dom"/>
</dbReference>
<accession>A0A7W8YCE0</accession>
<evidence type="ECO:0000259" key="7">
    <source>
        <dbReference type="Pfam" id="PF00171"/>
    </source>
</evidence>
<evidence type="ECO:0000313" key="8">
    <source>
        <dbReference type="EMBL" id="MBB5598786.1"/>
    </source>
</evidence>
<protein>
    <recommendedName>
        <fullName evidence="4">Aldehyde dehydrogenase</fullName>
    </recommendedName>
</protein>
<dbReference type="EMBL" id="JACHBL010000001">
    <property type="protein sequence ID" value="MBB5598786.1"/>
    <property type="molecule type" value="Genomic_DNA"/>
</dbReference>
<dbReference type="InterPro" id="IPR016162">
    <property type="entry name" value="Ald_DH_N"/>
</dbReference>
<name>A0A7W8YCE0_9MICC</name>
<proteinExistence type="inferred from homology"/>
<dbReference type="GO" id="GO:0004029">
    <property type="term" value="F:aldehyde dehydrogenase (NAD+) activity"/>
    <property type="evidence" value="ECO:0007669"/>
    <property type="project" value="TreeGrafter"/>
</dbReference>
<feature type="domain" description="Aldehyde dehydrogenase" evidence="7">
    <location>
        <begin position="44"/>
        <end position="477"/>
    </location>
</feature>
<dbReference type="Gene3D" id="3.40.309.10">
    <property type="entry name" value="Aldehyde Dehydrogenase, Chain A, domain 2"/>
    <property type="match status" value="1"/>
</dbReference>
<dbReference type="InterPro" id="IPR012394">
    <property type="entry name" value="Aldehyde_DH_NAD(P)"/>
</dbReference>
<dbReference type="InterPro" id="IPR016161">
    <property type="entry name" value="Ald_DH/histidinol_DH"/>
</dbReference>
<evidence type="ECO:0000313" key="9">
    <source>
        <dbReference type="Proteomes" id="UP000523863"/>
    </source>
</evidence>
<evidence type="ECO:0000256" key="3">
    <source>
        <dbReference type="ARBA" id="ARBA00023027"/>
    </source>
</evidence>
<evidence type="ECO:0000256" key="6">
    <source>
        <dbReference type="SAM" id="MobiDB-lite"/>
    </source>
</evidence>
<dbReference type="GO" id="GO:0005737">
    <property type="term" value="C:cytoplasm"/>
    <property type="evidence" value="ECO:0007669"/>
    <property type="project" value="TreeGrafter"/>
</dbReference>
<dbReference type="PROSITE" id="PS00070">
    <property type="entry name" value="ALDEHYDE_DEHYDR_CYS"/>
    <property type="match status" value="1"/>
</dbReference>
<feature type="active site" evidence="5">
    <location>
        <position position="296"/>
    </location>
</feature>
<dbReference type="FunFam" id="3.40.309.10:FF:000003">
    <property type="entry name" value="Aldehyde dehydrogenase"/>
    <property type="match status" value="1"/>
</dbReference>